<accession>A0ABM8VWV9</accession>
<evidence type="ECO:0000256" key="11">
    <source>
        <dbReference type="ARBA" id="ARBA00037847"/>
    </source>
</evidence>
<feature type="coiled-coil region" evidence="12">
    <location>
        <begin position="998"/>
        <end position="1063"/>
    </location>
</feature>
<keyword evidence="8" id="KW-0472">Membrane</keyword>
<name>A0ABM8VWV9_GIGMA</name>
<evidence type="ECO:0000259" key="14">
    <source>
        <dbReference type="PROSITE" id="PS50222"/>
    </source>
</evidence>
<feature type="non-terminal residue" evidence="15">
    <location>
        <position position="1"/>
    </location>
</feature>
<evidence type="ECO:0000256" key="3">
    <source>
        <dbReference type="ARBA" id="ARBA00022614"/>
    </source>
</evidence>
<comment type="subcellular location">
    <subcellularLocation>
        <location evidence="1">Cell membrane</location>
    </subcellularLocation>
    <subcellularLocation>
        <location evidence="11">Endomembrane system</location>
        <topology evidence="11">Single-pass membrane protein</topology>
    </subcellularLocation>
</comment>
<dbReference type="Proteomes" id="UP000789901">
    <property type="component" value="Unassembled WGS sequence"/>
</dbReference>
<feature type="compositionally biased region" description="Basic and acidic residues" evidence="13">
    <location>
        <begin position="1078"/>
        <end position="1091"/>
    </location>
</feature>
<sequence length="1466" mass="167423">KEYPLNRKGEITELNISLKDLEGNLRLDGFVNLETLYCDNNRLTGLDFLTDLDNKKLTKLSISDNDFPINDLTIFSRFVNLEFLNLGNQSYQEHRHNRFYGSLESLKDLTKLKELHIENTDINSGLEYLSDSIEIFNCFASDELGKKSKEIEQELRKYGEPSNDAGLELRELDFATYLKNNNCNLSEVNIEESREKVETRKLDISNKGLERNLDLTDFVNLEELNCSDNELTKINLNNNKKLVNLYCKNNKLTNLNLSSCESLQVLHAYNNHEEENINELSDISFLDQLPNPEKLKSLQLCANNISNDLTLFARFTNLEDLDLGMGNKLYGSLEPLKNLDNLKKLDIANTDIDSGLKYLPKSVEEIYCSSKERSESKVKELSEKLGKGDSFFLDDNKYVRKITAQQALNEKYSDKEKVTEINLSDLKFNTERDLTIVDFPDLKEIKNRSDNLIDKIKKVDIINCPKLNKLEVKYLWNNKELNVNNCGNLIEVDCSYNQLEKLDVKSCSKLENLICSSNRLTVLNLKELTNLKKLDCFNNRLTDVELSQNNQLEEINISSNSDLSELNKKLKENDNFIFHNNKFPGCEGKKRNEVTELDISEKGLVGKLDLSGFVNLENFNCSENKLTALNVNDCLDLKIIHCYENELDNLDLSNLKQLENFICRDNFLVTIDYPTLNPDKLTNLRIYNRFTGSLNSLKDLIRLESLHISNTDINEVDIEKLPESVREIHYSTEERQKAKLKDIKKELDSHLKQNLSESLAKASSLEELNISNTNVDVELKNLPKSLKVIYCKEVKKIAGQLSEFPIDEEKNISGSNKEKLSEKLKGGLRLKGFTKLEELNCSSNQLTNLDLSNCHNLKTINISNNPFTSLDFLKGKGEKEKEPLTFLANLEELDLEGCPFSGSLKPLGKMDKLEALNIASTNIDKGLEHLSENCKKVYCDKSNKITDDAISTAISLERLFVIRTRGTAVTGGVLAATVNPVLGGVLAAVSPVVEIDNYNELSGILKQVEVALKDLKDKVKQFLEKYDKDGDKEIDIKELTEKRKEFSNELDKVEEIVKAIKKLEEIVTNYRQGELTGKDETRVEKGKKEEVSTTSTTSSTKVINELSEQIKVDEKLKEEIKKKLEKEFPKREIVFLLKGKKENQVLVVSRIKKDEEKKIFAIEIEFKERVQKSVKDKENEKKGEKREGESWKKMQVRLVKLLEKKLLEKDKGKTGKVISEQVNNNQNEQSEMEQTSSNASDPENQLVFCNENCYEKYFTTYCYQCGKDIKPGQNCYFSKNDSTICFCSKSCGTNYLQKKQQEKTEKELKQKKKKLEKLEKEAQETADQLFDNLLEDIKTGKDISSYKICRKYQQGRNKSNSDSNNDDLDEKTNDPANHHPSPTTPNKPKKCGICDQTFTNAEEHANSNPQCQAFAEACEKILNQGQTVNYSAVATSERAEAKESLKELREQLGLYQSTGPKSNPDK</sequence>
<dbReference type="InterPro" id="IPR018247">
    <property type="entry name" value="EF_Hand_1_Ca_BS"/>
</dbReference>
<dbReference type="PANTHER" id="PTHR48052">
    <property type="entry name" value="UNNAMED PRODUCT"/>
    <property type="match status" value="1"/>
</dbReference>
<evidence type="ECO:0000256" key="13">
    <source>
        <dbReference type="SAM" id="MobiDB-lite"/>
    </source>
</evidence>
<evidence type="ECO:0000313" key="15">
    <source>
        <dbReference type="EMBL" id="CAG8466579.1"/>
    </source>
</evidence>
<dbReference type="SUPFAM" id="SSF52058">
    <property type="entry name" value="L domain-like"/>
    <property type="match status" value="1"/>
</dbReference>
<gene>
    <name evidence="15" type="ORF">GMARGA_LOCUS568</name>
</gene>
<keyword evidence="12" id="KW-0175">Coiled coil</keyword>
<dbReference type="PROSITE" id="PS51450">
    <property type="entry name" value="LRR"/>
    <property type="match status" value="1"/>
</dbReference>
<dbReference type="PROSITE" id="PS00018">
    <property type="entry name" value="EF_HAND_1"/>
    <property type="match status" value="1"/>
</dbReference>
<reference evidence="15 16" key="1">
    <citation type="submission" date="2021-06" db="EMBL/GenBank/DDBJ databases">
        <authorList>
            <person name="Kallberg Y."/>
            <person name="Tangrot J."/>
            <person name="Rosling A."/>
        </authorList>
    </citation>
    <scope>NUCLEOTIDE SEQUENCE [LARGE SCALE GENOMIC DNA]</scope>
    <source>
        <strain evidence="15 16">120-4 pot B 10/14</strain>
    </source>
</reference>
<feature type="coiled-coil region" evidence="12">
    <location>
        <begin position="1296"/>
        <end position="1332"/>
    </location>
</feature>
<dbReference type="Gene3D" id="3.80.10.10">
    <property type="entry name" value="Ribonuclease Inhibitor"/>
    <property type="match status" value="5"/>
</dbReference>
<keyword evidence="6" id="KW-0677">Repeat</keyword>
<keyword evidence="7" id="KW-1133">Transmembrane helix</keyword>
<keyword evidence="4" id="KW-0812">Transmembrane</keyword>
<dbReference type="EMBL" id="CAJVQB010000100">
    <property type="protein sequence ID" value="CAG8466579.1"/>
    <property type="molecule type" value="Genomic_DNA"/>
</dbReference>
<feature type="coiled-coil region" evidence="12">
    <location>
        <begin position="1431"/>
        <end position="1458"/>
    </location>
</feature>
<dbReference type="PANTHER" id="PTHR48052:SF8">
    <property type="entry name" value="LRR RECEPTOR-LIKE SERINE_THREONINE-PROTEIN KINASE FLS2"/>
    <property type="match status" value="1"/>
</dbReference>
<feature type="region of interest" description="Disordered" evidence="13">
    <location>
        <begin position="1223"/>
        <end position="1242"/>
    </location>
</feature>
<dbReference type="InterPro" id="IPR032675">
    <property type="entry name" value="LRR_dom_sf"/>
</dbReference>
<dbReference type="InterPro" id="IPR002048">
    <property type="entry name" value="EF_hand_dom"/>
</dbReference>
<keyword evidence="9" id="KW-0675">Receptor</keyword>
<comment type="caution">
    <text evidence="15">The sequence shown here is derived from an EMBL/GenBank/DDBJ whole genome shotgun (WGS) entry which is preliminary data.</text>
</comment>
<feature type="domain" description="EF-hand" evidence="14">
    <location>
        <begin position="1014"/>
        <end position="1049"/>
    </location>
</feature>
<evidence type="ECO:0000256" key="5">
    <source>
        <dbReference type="ARBA" id="ARBA00022729"/>
    </source>
</evidence>
<keyword evidence="3" id="KW-0433">Leucine-rich repeat</keyword>
<evidence type="ECO:0000256" key="9">
    <source>
        <dbReference type="ARBA" id="ARBA00023170"/>
    </source>
</evidence>
<protein>
    <submittedName>
        <fullName evidence="15">46056_t:CDS:1</fullName>
    </submittedName>
</protein>
<feature type="compositionally biased region" description="Low complexity" evidence="13">
    <location>
        <begin position="1223"/>
        <end position="1238"/>
    </location>
</feature>
<feature type="region of interest" description="Disordered" evidence="13">
    <location>
        <begin position="1354"/>
        <end position="1390"/>
    </location>
</feature>
<dbReference type="InterPro" id="IPR001611">
    <property type="entry name" value="Leu-rich_rpt"/>
</dbReference>
<dbReference type="InterPro" id="IPR025875">
    <property type="entry name" value="Leu-rich_rpt_4"/>
</dbReference>
<evidence type="ECO:0000256" key="4">
    <source>
        <dbReference type="ARBA" id="ARBA00022692"/>
    </source>
</evidence>
<evidence type="ECO:0000256" key="6">
    <source>
        <dbReference type="ARBA" id="ARBA00022737"/>
    </source>
</evidence>
<dbReference type="SUPFAM" id="SSF52047">
    <property type="entry name" value="RNI-like"/>
    <property type="match status" value="1"/>
</dbReference>
<keyword evidence="5" id="KW-0732">Signal</keyword>
<keyword evidence="16" id="KW-1185">Reference proteome</keyword>
<proteinExistence type="predicted"/>
<dbReference type="PROSITE" id="PS50222">
    <property type="entry name" value="EF_HAND_2"/>
    <property type="match status" value="1"/>
</dbReference>
<keyword evidence="10" id="KW-0325">Glycoprotein</keyword>
<dbReference type="Pfam" id="PF12799">
    <property type="entry name" value="LRR_4"/>
    <property type="match status" value="1"/>
</dbReference>
<evidence type="ECO:0000256" key="7">
    <source>
        <dbReference type="ARBA" id="ARBA00022989"/>
    </source>
</evidence>
<evidence type="ECO:0000256" key="2">
    <source>
        <dbReference type="ARBA" id="ARBA00022475"/>
    </source>
</evidence>
<feature type="region of interest" description="Disordered" evidence="13">
    <location>
        <begin position="1078"/>
        <end position="1098"/>
    </location>
</feature>
<evidence type="ECO:0000256" key="10">
    <source>
        <dbReference type="ARBA" id="ARBA00023180"/>
    </source>
</evidence>
<evidence type="ECO:0000256" key="12">
    <source>
        <dbReference type="SAM" id="Coils"/>
    </source>
</evidence>
<keyword evidence="2" id="KW-1003">Cell membrane</keyword>
<organism evidence="15 16">
    <name type="scientific">Gigaspora margarita</name>
    <dbReference type="NCBI Taxonomy" id="4874"/>
    <lineage>
        <taxon>Eukaryota</taxon>
        <taxon>Fungi</taxon>
        <taxon>Fungi incertae sedis</taxon>
        <taxon>Mucoromycota</taxon>
        <taxon>Glomeromycotina</taxon>
        <taxon>Glomeromycetes</taxon>
        <taxon>Diversisporales</taxon>
        <taxon>Gigasporaceae</taxon>
        <taxon>Gigaspora</taxon>
    </lineage>
</organism>
<evidence type="ECO:0000313" key="16">
    <source>
        <dbReference type="Proteomes" id="UP000789901"/>
    </source>
</evidence>
<evidence type="ECO:0000256" key="8">
    <source>
        <dbReference type="ARBA" id="ARBA00023136"/>
    </source>
</evidence>
<evidence type="ECO:0000256" key="1">
    <source>
        <dbReference type="ARBA" id="ARBA00004236"/>
    </source>
</evidence>